<proteinExistence type="predicted"/>
<dbReference type="PANTHER" id="PTHR43459">
    <property type="entry name" value="ENOYL-COA HYDRATASE"/>
    <property type="match status" value="1"/>
</dbReference>
<reference evidence="2" key="1">
    <citation type="submission" date="2018-07" db="EMBL/GenBank/DDBJ databases">
        <authorList>
            <person name="Liu B.-T."/>
            <person name="Du Z."/>
        </authorList>
    </citation>
    <scope>NUCLEOTIDE SEQUENCE [LARGE SCALE GENOMIC DNA]</scope>
    <source>
        <strain evidence="2">XYN52</strain>
    </source>
</reference>
<dbReference type="Pfam" id="PF00378">
    <property type="entry name" value="ECH_1"/>
    <property type="match status" value="1"/>
</dbReference>
<protein>
    <submittedName>
        <fullName evidence="1">Enoyl-CoA hydratase/isomerase family protein</fullName>
    </submittedName>
</protein>
<organism evidence="1 2">
    <name type="scientific">Pelagibacterium lacus</name>
    <dbReference type="NCBI Taxonomy" id="2282655"/>
    <lineage>
        <taxon>Bacteria</taxon>
        <taxon>Pseudomonadati</taxon>
        <taxon>Pseudomonadota</taxon>
        <taxon>Alphaproteobacteria</taxon>
        <taxon>Hyphomicrobiales</taxon>
        <taxon>Devosiaceae</taxon>
        <taxon>Pelagibacterium</taxon>
    </lineage>
</organism>
<gene>
    <name evidence="1" type="ORF">DVH29_08835</name>
</gene>
<dbReference type="PANTHER" id="PTHR43459:SF1">
    <property type="entry name" value="EG:BACN32G11.4 PROTEIN"/>
    <property type="match status" value="1"/>
</dbReference>
<accession>A0A369W6U3</accession>
<dbReference type="OrthoDB" id="9795727at2"/>
<dbReference type="RefSeq" id="WP_114645816.1">
    <property type="nucleotide sequence ID" value="NZ_QQNH01000009.1"/>
</dbReference>
<comment type="caution">
    <text evidence="1">The sequence shown here is derived from an EMBL/GenBank/DDBJ whole genome shotgun (WGS) entry which is preliminary data.</text>
</comment>
<dbReference type="AlphaFoldDB" id="A0A369W6U3"/>
<keyword evidence="2" id="KW-1185">Reference proteome</keyword>
<dbReference type="GO" id="GO:0016853">
    <property type="term" value="F:isomerase activity"/>
    <property type="evidence" value="ECO:0007669"/>
    <property type="project" value="UniProtKB-KW"/>
</dbReference>
<name>A0A369W6U3_9HYPH</name>
<dbReference type="InterPro" id="IPR029045">
    <property type="entry name" value="ClpP/crotonase-like_dom_sf"/>
</dbReference>
<dbReference type="Gene3D" id="3.90.226.10">
    <property type="entry name" value="2-enoyl-CoA Hydratase, Chain A, domain 1"/>
    <property type="match status" value="1"/>
</dbReference>
<dbReference type="SUPFAM" id="SSF52096">
    <property type="entry name" value="ClpP/crotonase"/>
    <property type="match status" value="1"/>
</dbReference>
<keyword evidence="1" id="KW-0413">Isomerase</keyword>
<evidence type="ECO:0000313" key="1">
    <source>
        <dbReference type="EMBL" id="RDE09050.1"/>
    </source>
</evidence>
<sequence length="240" mass="25712">MFEFLLSHAHDDTVATVDLNRPDEGNKLTRDMMRQLTVQLRELAANPSLRVVVVTARGPAFCLGRDGRGEQPGSLSAYETREQSMAAVLDLYAALRQVSVPVVARVHGDALGFGAALAGACDITLASSAARFAFSEIHHGIPPTMAMTAVMRHLSPKALAWLIYSGETITAERAAEIGLASRIYPQAEFETEADAFVAELASRPRRNLETIKKYQSLAAGMPADAASDYAGALLALVRAS</sequence>
<dbReference type="EMBL" id="QQNH01000009">
    <property type="protein sequence ID" value="RDE09050.1"/>
    <property type="molecule type" value="Genomic_DNA"/>
</dbReference>
<evidence type="ECO:0000313" key="2">
    <source>
        <dbReference type="Proteomes" id="UP000253759"/>
    </source>
</evidence>
<dbReference type="CDD" id="cd06558">
    <property type="entry name" value="crotonase-like"/>
    <property type="match status" value="1"/>
</dbReference>
<dbReference type="Proteomes" id="UP000253759">
    <property type="component" value="Unassembled WGS sequence"/>
</dbReference>
<dbReference type="InterPro" id="IPR001753">
    <property type="entry name" value="Enoyl-CoA_hydra/iso"/>
</dbReference>